<name>A0A8C2YAJ9_COTJA</name>
<protein>
    <submittedName>
        <fullName evidence="1">Uncharacterized protein</fullName>
    </submittedName>
</protein>
<reference evidence="1" key="1">
    <citation type="submission" date="2015-11" db="EMBL/GenBank/DDBJ databases">
        <authorList>
            <consortium name="International Coturnix japonica Genome Analysis Consortium"/>
            <person name="Warren W."/>
            <person name="Burt D.W."/>
            <person name="Antin P.B."/>
            <person name="Lanford R."/>
            <person name="Gros J."/>
            <person name="Wilson R.K."/>
        </authorList>
    </citation>
    <scope>NUCLEOTIDE SEQUENCE [LARGE SCALE GENOMIC DNA]</scope>
</reference>
<organism evidence="1 2">
    <name type="scientific">Coturnix japonica</name>
    <name type="common">Japanese quail</name>
    <name type="synonym">Coturnix coturnix japonica</name>
    <dbReference type="NCBI Taxonomy" id="93934"/>
    <lineage>
        <taxon>Eukaryota</taxon>
        <taxon>Metazoa</taxon>
        <taxon>Chordata</taxon>
        <taxon>Craniata</taxon>
        <taxon>Vertebrata</taxon>
        <taxon>Euteleostomi</taxon>
        <taxon>Archelosauria</taxon>
        <taxon>Archosauria</taxon>
        <taxon>Dinosauria</taxon>
        <taxon>Saurischia</taxon>
        <taxon>Theropoda</taxon>
        <taxon>Coelurosauria</taxon>
        <taxon>Aves</taxon>
        <taxon>Neognathae</taxon>
        <taxon>Galloanserae</taxon>
        <taxon>Galliformes</taxon>
        <taxon>Phasianidae</taxon>
        <taxon>Perdicinae</taxon>
        <taxon>Coturnix</taxon>
    </lineage>
</organism>
<reference evidence="1" key="3">
    <citation type="submission" date="2025-09" db="UniProtKB">
        <authorList>
            <consortium name="Ensembl"/>
        </authorList>
    </citation>
    <scope>IDENTIFICATION</scope>
</reference>
<keyword evidence="2" id="KW-1185">Reference proteome</keyword>
<proteinExistence type="predicted"/>
<accession>A0A8C2YAJ9</accession>
<dbReference type="Ensembl" id="ENSCJPT00005018077.1">
    <property type="protein sequence ID" value="ENSCJPP00005012481.1"/>
    <property type="gene ID" value="ENSCJPG00005010612.1"/>
</dbReference>
<dbReference type="AlphaFoldDB" id="A0A8C2YAJ9"/>
<reference evidence="1" key="2">
    <citation type="submission" date="2025-08" db="UniProtKB">
        <authorList>
            <consortium name="Ensembl"/>
        </authorList>
    </citation>
    <scope>IDENTIFICATION</scope>
</reference>
<dbReference type="GeneTree" id="ENSGT00960000190971"/>
<sequence length="67" mass="7626">SQSLWKQQYFLQNRAGKLCLQCTTDHNKNPVKHLWQAAPHPGRRFASRSQEVFVVVAGLLHETAISP</sequence>
<evidence type="ECO:0000313" key="1">
    <source>
        <dbReference type="Ensembl" id="ENSCJPP00005012481.1"/>
    </source>
</evidence>
<dbReference type="Proteomes" id="UP000694412">
    <property type="component" value="Chromosome 4"/>
</dbReference>
<evidence type="ECO:0000313" key="2">
    <source>
        <dbReference type="Proteomes" id="UP000694412"/>
    </source>
</evidence>